<dbReference type="EMBL" id="JBCLYO010000012">
    <property type="protein sequence ID" value="KAL0084365.1"/>
    <property type="molecule type" value="Genomic_DNA"/>
</dbReference>
<gene>
    <name evidence="2" type="ORF">J3Q64DRAFT_1747374</name>
</gene>
<evidence type="ECO:0000259" key="1">
    <source>
        <dbReference type="Pfam" id="PF04321"/>
    </source>
</evidence>
<evidence type="ECO:0000313" key="2">
    <source>
        <dbReference type="EMBL" id="KAL0084365.1"/>
    </source>
</evidence>
<dbReference type="PANTHER" id="PTHR10491">
    <property type="entry name" value="DTDP-4-DEHYDRORHAMNOSE REDUCTASE"/>
    <property type="match status" value="1"/>
</dbReference>
<dbReference type="Gene3D" id="3.40.50.720">
    <property type="entry name" value="NAD(P)-binding Rossmann-like Domain"/>
    <property type="match status" value="1"/>
</dbReference>
<evidence type="ECO:0000313" key="3">
    <source>
        <dbReference type="Proteomes" id="UP001448207"/>
    </source>
</evidence>
<dbReference type="InterPro" id="IPR029903">
    <property type="entry name" value="RmlD-like-bd"/>
</dbReference>
<accession>A0ABR3AXS9</accession>
<comment type="caution">
    <text evidence="2">The sequence shown here is derived from an EMBL/GenBank/DDBJ whole genome shotgun (WGS) entry which is preliminary data.</text>
</comment>
<dbReference type="PANTHER" id="PTHR10491:SF4">
    <property type="entry name" value="METHIONINE ADENOSYLTRANSFERASE 2 SUBUNIT BETA"/>
    <property type="match status" value="1"/>
</dbReference>
<dbReference type="InterPro" id="IPR036291">
    <property type="entry name" value="NAD(P)-bd_dom_sf"/>
</dbReference>
<dbReference type="CDD" id="cd05254">
    <property type="entry name" value="dTDP_HR_like_SDR_e"/>
    <property type="match status" value="1"/>
</dbReference>
<proteinExistence type="predicted"/>
<keyword evidence="3" id="KW-1185">Reference proteome</keyword>
<sequence>MSGSLFLSLSLFNLFQINKFIMKVIVTGASGLLGRAVYKQLKAANIDVVGTAYSRAKNGLVKLDLANESELEAFIAEQKPNAIVHCAAERRPDVAEKDQEGTRNLNIQVPKRLGSLCKTNNITLIYISTDYVFDGTSPPYEVTDKPNPLNFYGETKLGGEEAIREVNSDAIILRVPILYGDVEYNGESAINILLDSVQNQEKVVDMDNVGKRYPTNVQDIARVIKDLLVKRVDLGEDLKGTFHFTNTECFTKYTICQLFGNLLNLPIDHLKRQDEIPASAAVSRPKDAHLSNKRLEAIGIDTKSVPFVGWWTEYLSK</sequence>
<dbReference type="Proteomes" id="UP001448207">
    <property type="component" value="Unassembled WGS sequence"/>
</dbReference>
<dbReference type="SUPFAM" id="SSF51735">
    <property type="entry name" value="NAD(P)-binding Rossmann-fold domains"/>
    <property type="match status" value="1"/>
</dbReference>
<dbReference type="Pfam" id="PF04321">
    <property type="entry name" value="RmlD_sub_bind"/>
    <property type="match status" value="1"/>
</dbReference>
<name>A0ABR3AXS9_PHYBL</name>
<protein>
    <recommendedName>
        <fullName evidence="1">RmlD-like substrate binding domain-containing protein</fullName>
    </recommendedName>
</protein>
<organism evidence="2 3">
    <name type="scientific">Phycomyces blakesleeanus</name>
    <dbReference type="NCBI Taxonomy" id="4837"/>
    <lineage>
        <taxon>Eukaryota</taxon>
        <taxon>Fungi</taxon>
        <taxon>Fungi incertae sedis</taxon>
        <taxon>Mucoromycota</taxon>
        <taxon>Mucoromycotina</taxon>
        <taxon>Mucoromycetes</taxon>
        <taxon>Mucorales</taxon>
        <taxon>Phycomycetaceae</taxon>
        <taxon>Phycomyces</taxon>
    </lineage>
</organism>
<reference evidence="2 3" key="1">
    <citation type="submission" date="2024-04" db="EMBL/GenBank/DDBJ databases">
        <title>Symmetric and asymmetric DNA N6-adenine methylation regulates different biological responses in Mucorales.</title>
        <authorList>
            <consortium name="Lawrence Berkeley National Laboratory"/>
            <person name="Lax C."/>
            <person name="Mondo S.J."/>
            <person name="Osorio-Concepcion M."/>
            <person name="Muszewska A."/>
            <person name="Corrochano-Luque M."/>
            <person name="Gutierrez G."/>
            <person name="Riley R."/>
            <person name="Lipzen A."/>
            <person name="Guo J."/>
            <person name="Hundley H."/>
            <person name="Amirebrahimi M."/>
            <person name="Ng V."/>
            <person name="Lorenzo-Gutierrez D."/>
            <person name="Binder U."/>
            <person name="Yang J."/>
            <person name="Song Y."/>
            <person name="Canovas D."/>
            <person name="Navarro E."/>
            <person name="Freitag M."/>
            <person name="Gabaldon T."/>
            <person name="Grigoriev I.V."/>
            <person name="Corrochano L.M."/>
            <person name="Nicolas F.E."/>
            <person name="Garre V."/>
        </authorList>
    </citation>
    <scope>NUCLEOTIDE SEQUENCE [LARGE SCALE GENOMIC DNA]</scope>
    <source>
        <strain evidence="2 3">L51</strain>
    </source>
</reference>
<feature type="domain" description="RmlD-like substrate binding" evidence="1">
    <location>
        <begin position="22"/>
        <end position="299"/>
    </location>
</feature>
<dbReference type="InterPro" id="IPR005913">
    <property type="entry name" value="dTDP_dehydrorham_reduct"/>
</dbReference>